<dbReference type="Proteomes" id="UP000050975">
    <property type="component" value="Unassembled WGS sequence"/>
</dbReference>
<dbReference type="EMBL" id="LJVE01000019">
    <property type="protein sequence ID" value="KPL15264.1"/>
    <property type="molecule type" value="Genomic_DNA"/>
</dbReference>
<protein>
    <submittedName>
        <fullName evidence="1">Uncharacterized protein</fullName>
    </submittedName>
</protein>
<dbReference type="AlphaFoldDB" id="A0A0S8K0H1"/>
<gene>
    <name evidence="1" type="ORF">AMJ74_01835</name>
</gene>
<dbReference type="SUPFAM" id="SSF53448">
    <property type="entry name" value="Nucleotide-diphospho-sugar transferases"/>
    <property type="match status" value="1"/>
</dbReference>
<dbReference type="Gene3D" id="3.90.550.10">
    <property type="entry name" value="Spore Coat Polysaccharide Biosynthesis Protein SpsA, Chain A"/>
    <property type="match status" value="1"/>
</dbReference>
<organism evidence="1 2">
    <name type="scientific">candidate division WOR_3 bacterium SM1_77</name>
    <dbReference type="NCBI Taxonomy" id="1703778"/>
    <lineage>
        <taxon>Bacteria</taxon>
        <taxon>Bacteria division WOR-3</taxon>
    </lineage>
</organism>
<sequence>MKTREELIFTTVVYPTEWSETNALLMVESIRAFAGSLSQAPIWCFVPQYGKKLTARAVDRLTKLDATLMPYDIELEVARFFFAADIRAAGLAESTATGKTDLLVWLNSNTIILKEPHAFILRDDKNMGYRPVHHTNVGSVYDTPLDPFWTLVYNYCNVPEDRVFPMEAHIDGQNLRPYFNAGMLIIRPDKKLFKAWHDTFFKVYQEPDLQNLYKQDERYMIFIHQALLSGIILKIFKQDEIQELPSIYNYPVHLHGEDVTTNRPAILDELITIRHEGFYQDPDWQQKMPATDTLKQWLIEKLPKY</sequence>
<accession>A0A0S8K0H1</accession>
<evidence type="ECO:0000313" key="1">
    <source>
        <dbReference type="EMBL" id="KPL15264.1"/>
    </source>
</evidence>
<proteinExistence type="predicted"/>
<reference evidence="1 2" key="1">
    <citation type="journal article" date="2015" name="Microbiome">
        <title>Genomic resolution of linkages in carbon, nitrogen, and sulfur cycling among widespread estuary sediment bacteria.</title>
        <authorList>
            <person name="Baker B.J."/>
            <person name="Lazar C.S."/>
            <person name="Teske A.P."/>
            <person name="Dick G.J."/>
        </authorList>
    </citation>
    <scope>NUCLEOTIDE SEQUENCE [LARGE SCALE GENOMIC DNA]</scope>
    <source>
        <strain evidence="1">SM1_77</strain>
    </source>
</reference>
<dbReference type="InterPro" id="IPR029044">
    <property type="entry name" value="Nucleotide-diphossugar_trans"/>
</dbReference>
<name>A0A0S8K0H1_UNCW3</name>
<comment type="caution">
    <text evidence="1">The sequence shown here is derived from an EMBL/GenBank/DDBJ whole genome shotgun (WGS) entry which is preliminary data.</text>
</comment>
<evidence type="ECO:0000313" key="2">
    <source>
        <dbReference type="Proteomes" id="UP000050975"/>
    </source>
</evidence>